<gene>
    <name evidence="1" type="ORF">SDC9_182585</name>
</gene>
<comment type="caution">
    <text evidence="1">The sequence shown here is derived from an EMBL/GenBank/DDBJ whole genome shotgun (WGS) entry which is preliminary data.</text>
</comment>
<sequence length="136" mass="16617">MFIRAFTIFLSNVKQTNRGVLLAKHSFAIHTTHDRIFIKKSCTTFHGSANISYKYRFIYMYCREKTTYRRTRNTFYTTQKHTCYRKRCTSIACRNITFKIVVFKQLNTLHHRRILFRLKCSYRVIMHRNNFFSINY</sequence>
<protein>
    <submittedName>
        <fullName evidence="1">Uncharacterized protein</fullName>
    </submittedName>
</protein>
<dbReference type="EMBL" id="VSSQ01088476">
    <property type="protein sequence ID" value="MPN35090.1"/>
    <property type="molecule type" value="Genomic_DNA"/>
</dbReference>
<organism evidence="1">
    <name type="scientific">bioreactor metagenome</name>
    <dbReference type="NCBI Taxonomy" id="1076179"/>
    <lineage>
        <taxon>unclassified sequences</taxon>
        <taxon>metagenomes</taxon>
        <taxon>ecological metagenomes</taxon>
    </lineage>
</organism>
<proteinExistence type="predicted"/>
<name>A0A645H8R9_9ZZZZ</name>
<accession>A0A645H8R9</accession>
<evidence type="ECO:0000313" key="1">
    <source>
        <dbReference type="EMBL" id="MPN35090.1"/>
    </source>
</evidence>
<reference evidence="1" key="1">
    <citation type="submission" date="2019-08" db="EMBL/GenBank/DDBJ databases">
        <authorList>
            <person name="Kucharzyk K."/>
            <person name="Murdoch R.W."/>
            <person name="Higgins S."/>
            <person name="Loffler F."/>
        </authorList>
    </citation>
    <scope>NUCLEOTIDE SEQUENCE</scope>
</reference>
<dbReference type="AlphaFoldDB" id="A0A645H8R9"/>